<gene>
    <name evidence="2" type="ORF">ILYODFUR_023395</name>
</gene>
<proteinExistence type="predicted"/>
<organism evidence="2 3">
    <name type="scientific">Ilyodon furcidens</name>
    <name type="common">goldbreast splitfin</name>
    <dbReference type="NCBI Taxonomy" id="33524"/>
    <lineage>
        <taxon>Eukaryota</taxon>
        <taxon>Metazoa</taxon>
        <taxon>Chordata</taxon>
        <taxon>Craniata</taxon>
        <taxon>Vertebrata</taxon>
        <taxon>Euteleostomi</taxon>
        <taxon>Actinopterygii</taxon>
        <taxon>Neopterygii</taxon>
        <taxon>Teleostei</taxon>
        <taxon>Neoteleostei</taxon>
        <taxon>Acanthomorphata</taxon>
        <taxon>Ovalentaria</taxon>
        <taxon>Atherinomorphae</taxon>
        <taxon>Cyprinodontiformes</taxon>
        <taxon>Goodeidae</taxon>
        <taxon>Ilyodon</taxon>
    </lineage>
</organism>
<accession>A0ABV0U8Y1</accession>
<comment type="caution">
    <text evidence="2">The sequence shown here is derived from an EMBL/GenBank/DDBJ whole genome shotgun (WGS) entry which is preliminary data.</text>
</comment>
<sequence>MKSINYLAQTLVEDIILEMQVDPGPSPTTQEYISEEDHSTSSSPRDTNTSLSSSDNDPTSRIDYGTPIGRCISSSKVIPRPTSEVSESETAKEVLKGTICK</sequence>
<feature type="compositionally biased region" description="Low complexity" evidence="1">
    <location>
        <begin position="46"/>
        <end position="59"/>
    </location>
</feature>
<dbReference type="Proteomes" id="UP001482620">
    <property type="component" value="Unassembled WGS sequence"/>
</dbReference>
<reference evidence="2 3" key="1">
    <citation type="submission" date="2021-06" db="EMBL/GenBank/DDBJ databases">
        <authorList>
            <person name="Palmer J.M."/>
        </authorList>
    </citation>
    <scope>NUCLEOTIDE SEQUENCE [LARGE SCALE GENOMIC DNA]</scope>
    <source>
        <strain evidence="3">if_2019</strain>
        <tissue evidence="2">Muscle</tissue>
    </source>
</reference>
<keyword evidence="3" id="KW-1185">Reference proteome</keyword>
<dbReference type="EMBL" id="JAHRIQ010060602">
    <property type="protein sequence ID" value="MEQ2241244.1"/>
    <property type="molecule type" value="Genomic_DNA"/>
</dbReference>
<evidence type="ECO:0000313" key="2">
    <source>
        <dbReference type="EMBL" id="MEQ2241244.1"/>
    </source>
</evidence>
<feature type="region of interest" description="Disordered" evidence="1">
    <location>
        <begin position="20"/>
        <end position="101"/>
    </location>
</feature>
<name>A0ABV0U8Y1_9TELE</name>
<protein>
    <submittedName>
        <fullName evidence="2">Uncharacterized protein</fullName>
    </submittedName>
</protein>
<evidence type="ECO:0000256" key="1">
    <source>
        <dbReference type="SAM" id="MobiDB-lite"/>
    </source>
</evidence>
<evidence type="ECO:0000313" key="3">
    <source>
        <dbReference type="Proteomes" id="UP001482620"/>
    </source>
</evidence>